<evidence type="ECO:0000313" key="4">
    <source>
        <dbReference type="EMBL" id="PNJ85859.1"/>
    </source>
</evidence>
<dbReference type="PROSITE" id="PS50294">
    <property type="entry name" value="WD_REPEATS_REGION"/>
    <property type="match status" value="1"/>
</dbReference>
<reference evidence="4" key="1">
    <citation type="submission" date="2017-12" db="EMBL/GenBank/DDBJ databases">
        <title>High-resolution comparative analysis of great ape genomes.</title>
        <authorList>
            <person name="Pollen A."/>
            <person name="Hastie A."/>
            <person name="Hormozdiari F."/>
            <person name="Dougherty M."/>
            <person name="Liu R."/>
            <person name="Chaisson M."/>
            <person name="Hoppe E."/>
            <person name="Hill C."/>
            <person name="Pang A."/>
            <person name="Hillier L."/>
            <person name="Baker C."/>
            <person name="Armstrong J."/>
            <person name="Shendure J."/>
            <person name="Paten B."/>
            <person name="Wilson R."/>
            <person name="Chao H."/>
            <person name="Schneider V."/>
            <person name="Ventura M."/>
            <person name="Kronenberg Z."/>
            <person name="Murali S."/>
            <person name="Gordon D."/>
            <person name="Cantsilieris S."/>
            <person name="Munson K."/>
            <person name="Nelson B."/>
            <person name="Raja A."/>
            <person name="Underwood J."/>
            <person name="Diekhans M."/>
            <person name="Fiddes I."/>
            <person name="Haussler D."/>
            <person name="Eichler E."/>
        </authorList>
    </citation>
    <scope>NUCLEOTIDE SEQUENCE [LARGE SCALE GENOMIC DNA]</scope>
    <source>
        <strain evidence="4">Susie</strain>
    </source>
</reference>
<sequence>MELSQMTELMGLSVLLGLLALMATAAVARGWLRAGEERSGRPACQKANGFPPDKSSGSKKQKQYQRIRKEKPQQHNFTHRLLAAALKSHSGNISCMDFSSNGKYLATCADDRTIRIWSTKDFLQREHRSMRANVELDHATLSLHRLAGQRGHPPCLQDDQAGGWGLYLHSHPRGLP</sequence>
<dbReference type="AlphaFoldDB" id="A0A2J8XV03"/>
<dbReference type="PANTHER" id="PTHR44321:SF1">
    <property type="entry name" value="TRANSDUCIN BETA-LIKE PROTEIN 2"/>
    <property type="match status" value="1"/>
</dbReference>
<dbReference type="GO" id="GO:0030968">
    <property type="term" value="P:endoplasmic reticulum unfolded protein response"/>
    <property type="evidence" value="ECO:0007669"/>
    <property type="project" value="TreeGrafter"/>
</dbReference>
<organism evidence="4">
    <name type="scientific">Pongo abelii</name>
    <name type="common">Sumatran orangutan</name>
    <name type="synonym">Pongo pygmaeus abelii</name>
    <dbReference type="NCBI Taxonomy" id="9601"/>
    <lineage>
        <taxon>Eukaryota</taxon>
        <taxon>Metazoa</taxon>
        <taxon>Chordata</taxon>
        <taxon>Craniata</taxon>
        <taxon>Vertebrata</taxon>
        <taxon>Euteleostomi</taxon>
        <taxon>Mammalia</taxon>
        <taxon>Eutheria</taxon>
        <taxon>Euarchontoglires</taxon>
        <taxon>Primates</taxon>
        <taxon>Haplorrhini</taxon>
        <taxon>Catarrhini</taxon>
        <taxon>Hominidae</taxon>
        <taxon>Pongo</taxon>
    </lineage>
</organism>
<dbReference type="Gene3D" id="2.130.10.10">
    <property type="entry name" value="YVTN repeat-like/Quinoprotein amine dehydrogenase"/>
    <property type="match status" value="1"/>
</dbReference>
<dbReference type="InterPro" id="IPR036322">
    <property type="entry name" value="WD40_repeat_dom_sf"/>
</dbReference>
<keyword evidence="3" id="KW-0732">Signal</keyword>
<proteinExistence type="predicted"/>
<accession>A0A2J8XV03</accession>
<feature type="repeat" description="WD" evidence="1">
    <location>
        <begin position="86"/>
        <end position="118"/>
    </location>
</feature>
<gene>
    <name evidence="4" type="ORF">CR201_G0040370</name>
</gene>
<protein>
    <submittedName>
        <fullName evidence="4">TBL2 isoform 8</fullName>
    </submittedName>
</protein>
<keyword evidence="1" id="KW-0853">WD repeat</keyword>
<feature type="chain" id="PRO_5014463839" evidence="3">
    <location>
        <begin position="31"/>
        <end position="176"/>
    </location>
</feature>
<feature type="region of interest" description="Disordered" evidence="2">
    <location>
        <begin position="38"/>
        <end position="72"/>
    </location>
</feature>
<dbReference type="Pfam" id="PF00400">
    <property type="entry name" value="WD40"/>
    <property type="match status" value="1"/>
</dbReference>
<feature type="signal peptide" evidence="3">
    <location>
        <begin position="1"/>
        <end position="30"/>
    </location>
</feature>
<dbReference type="InterPro" id="IPR001680">
    <property type="entry name" value="WD40_rpt"/>
</dbReference>
<dbReference type="GO" id="GO:0005783">
    <property type="term" value="C:endoplasmic reticulum"/>
    <property type="evidence" value="ECO:0007669"/>
    <property type="project" value="TreeGrafter"/>
</dbReference>
<dbReference type="PROSITE" id="PS50082">
    <property type="entry name" value="WD_REPEATS_2"/>
    <property type="match status" value="1"/>
</dbReference>
<dbReference type="EMBL" id="NDHI03003309">
    <property type="protein sequence ID" value="PNJ85859.1"/>
    <property type="molecule type" value="Genomic_DNA"/>
</dbReference>
<dbReference type="SMART" id="SM00320">
    <property type="entry name" value="WD40"/>
    <property type="match status" value="1"/>
</dbReference>
<feature type="compositionally biased region" description="Basic residues" evidence="2">
    <location>
        <begin position="57"/>
        <end position="69"/>
    </location>
</feature>
<evidence type="ECO:0000256" key="3">
    <source>
        <dbReference type="SAM" id="SignalP"/>
    </source>
</evidence>
<dbReference type="InterPro" id="IPR015943">
    <property type="entry name" value="WD40/YVTN_repeat-like_dom_sf"/>
</dbReference>
<dbReference type="InterPro" id="IPR042410">
    <property type="entry name" value="WBSCR13"/>
</dbReference>
<evidence type="ECO:0000256" key="1">
    <source>
        <dbReference type="PROSITE-ProRule" id="PRU00221"/>
    </source>
</evidence>
<dbReference type="PANTHER" id="PTHR44321">
    <property type="entry name" value="TRANSDUCIN BETA-LIKE PROTEIN 2"/>
    <property type="match status" value="1"/>
</dbReference>
<name>A0A2J8XV03_PONAB</name>
<comment type="caution">
    <text evidence="4">The sequence shown here is derived from an EMBL/GenBank/DDBJ whole genome shotgun (WGS) entry which is preliminary data.</text>
</comment>
<evidence type="ECO:0000256" key="2">
    <source>
        <dbReference type="SAM" id="MobiDB-lite"/>
    </source>
</evidence>
<dbReference type="SUPFAM" id="SSF50978">
    <property type="entry name" value="WD40 repeat-like"/>
    <property type="match status" value="1"/>
</dbReference>